<dbReference type="PANTHER" id="PTHR33165">
    <property type="entry name" value="F-BOX DOMAIN CONTAINING PROTEIN-LIKE-RELATED"/>
    <property type="match status" value="1"/>
</dbReference>
<evidence type="ECO:0000313" key="2">
    <source>
        <dbReference type="EMBL" id="OEL33956.1"/>
    </source>
</evidence>
<proteinExistence type="predicted"/>
<reference evidence="2 3" key="1">
    <citation type="submission" date="2016-09" db="EMBL/GenBank/DDBJ databases">
        <title>The draft genome of Dichanthelium oligosanthes: A C3 panicoid grass species.</title>
        <authorList>
            <person name="Studer A.J."/>
            <person name="Schnable J.C."/>
            <person name="Brutnell T.P."/>
        </authorList>
    </citation>
    <scope>NUCLEOTIDE SEQUENCE [LARGE SCALE GENOMIC DNA]</scope>
    <source>
        <strain evidence="3">cv. Kellogg 1175</strain>
        <tissue evidence="2">Leaf</tissue>
    </source>
</reference>
<feature type="domain" description="KIB1-4 beta-propeller" evidence="1">
    <location>
        <begin position="98"/>
        <end position="326"/>
    </location>
</feature>
<sequence length="399" mass="44300">MPSTLSTQKRACNDWTSLPFNVVGSLGERLLAADDIDCYMAFRAVCEDWRSATKDYPEKADYTDPTCFQPGKWALLDQQDDLVTLVNVDTGRFLCKSIPILRKYFFVGATGGGLILLRESMEPHHARVLNPFTGSIAYFKVSIPVVGLMAIAVTTGPLMIFVSTEIGDIMWVDQNSECFKRFSLTYPNQPTCITSFTSNVYATDRLGSIFSMIVADVAAGEQKAPSALTSSAIPSLDTGHLALIRSGRYYLVESGGDLLLVTRPSHMIPVHPVVHRVDIKEKILEPVINIGNHAIFVSPIRCLSVDADKFQGIKGGCVYFVEPILTRGNYVPSTMITFSIADGWQGLHMFEQGTLEGCFRPLTLAQVFADYCRTTHHSELHQMISSEWDWNFSDNEPDE</sequence>
<protein>
    <recommendedName>
        <fullName evidence="1">KIB1-4 beta-propeller domain-containing protein</fullName>
    </recommendedName>
</protein>
<dbReference type="Proteomes" id="UP000095767">
    <property type="component" value="Unassembled WGS sequence"/>
</dbReference>
<dbReference type="InterPro" id="IPR005174">
    <property type="entry name" value="KIB1-4_b-propeller"/>
</dbReference>
<comment type="caution">
    <text evidence="2">The sequence shown here is derived from an EMBL/GenBank/DDBJ whole genome shotgun (WGS) entry which is preliminary data.</text>
</comment>
<organism evidence="2 3">
    <name type="scientific">Dichanthelium oligosanthes</name>
    <dbReference type="NCBI Taxonomy" id="888268"/>
    <lineage>
        <taxon>Eukaryota</taxon>
        <taxon>Viridiplantae</taxon>
        <taxon>Streptophyta</taxon>
        <taxon>Embryophyta</taxon>
        <taxon>Tracheophyta</taxon>
        <taxon>Spermatophyta</taxon>
        <taxon>Magnoliopsida</taxon>
        <taxon>Liliopsida</taxon>
        <taxon>Poales</taxon>
        <taxon>Poaceae</taxon>
        <taxon>PACMAD clade</taxon>
        <taxon>Panicoideae</taxon>
        <taxon>Panicodae</taxon>
        <taxon>Paniceae</taxon>
        <taxon>Dichantheliinae</taxon>
        <taxon>Dichanthelium</taxon>
    </lineage>
</organism>
<dbReference type="EMBL" id="LWDX02016999">
    <property type="protein sequence ID" value="OEL33956.1"/>
    <property type="molecule type" value="Genomic_DNA"/>
</dbReference>
<dbReference type="OrthoDB" id="642536at2759"/>
<keyword evidence="3" id="KW-1185">Reference proteome</keyword>
<dbReference type="Pfam" id="PF03478">
    <property type="entry name" value="Beta-prop_KIB1-4"/>
    <property type="match status" value="1"/>
</dbReference>
<accession>A0A1E5W957</accession>
<name>A0A1E5W957_9POAL</name>
<evidence type="ECO:0000313" key="3">
    <source>
        <dbReference type="Proteomes" id="UP000095767"/>
    </source>
</evidence>
<gene>
    <name evidence="2" type="ORF">BAE44_0005025</name>
</gene>
<dbReference type="PANTHER" id="PTHR33165:SF30">
    <property type="entry name" value="DUF295 DOMAIN-CONTAINING PROTEIN"/>
    <property type="match status" value="1"/>
</dbReference>
<evidence type="ECO:0000259" key="1">
    <source>
        <dbReference type="Pfam" id="PF03478"/>
    </source>
</evidence>
<dbReference type="AlphaFoldDB" id="A0A1E5W957"/>